<dbReference type="Gene3D" id="3.40.50.150">
    <property type="entry name" value="Vaccinia Virus protein VP39"/>
    <property type="match status" value="1"/>
</dbReference>
<dbReference type="InterPro" id="IPR048647">
    <property type="entry name" value="RlmA_N"/>
</dbReference>
<dbReference type="Pfam" id="PF21302">
    <property type="entry name" value="Zn_ribbon_RlmA"/>
    <property type="match status" value="1"/>
</dbReference>
<keyword evidence="3" id="KW-1185">Reference proteome</keyword>
<organism evidence="2 3">
    <name type="scientific">Gordonia cholesterolivorans</name>
    <dbReference type="NCBI Taxonomy" id="559625"/>
    <lineage>
        <taxon>Bacteria</taxon>
        <taxon>Bacillati</taxon>
        <taxon>Actinomycetota</taxon>
        <taxon>Actinomycetes</taxon>
        <taxon>Mycobacteriales</taxon>
        <taxon>Gordoniaceae</taxon>
        <taxon>Gordonia</taxon>
    </lineage>
</organism>
<reference evidence="3" key="1">
    <citation type="journal article" date="2019" name="Int. J. Syst. Evol. Microbiol.">
        <title>The Global Catalogue of Microorganisms (GCM) 10K type strain sequencing project: providing services to taxonomists for standard genome sequencing and annotation.</title>
        <authorList>
            <consortium name="The Broad Institute Genomics Platform"/>
            <consortium name="The Broad Institute Genome Sequencing Center for Infectious Disease"/>
            <person name="Wu L."/>
            <person name="Ma J."/>
        </authorList>
    </citation>
    <scope>NUCLEOTIDE SEQUENCE [LARGE SCALE GENOMIC DNA]</scope>
    <source>
        <strain evidence="3">JCM 16227</strain>
    </source>
</reference>
<dbReference type="PIRSF" id="PIRSF018249">
    <property type="entry name" value="MyrA_prd"/>
    <property type="match status" value="1"/>
</dbReference>
<dbReference type="GO" id="GO:0008168">
    <property type="term" value="F:methyltransferase activity"/>
    <property type="evidence" value="ECO:0007669"/>
    <property type="project" value="UniProtKB-KW"/>
</dbReference>
<accession>A0ABP5UIU2</accession>
<dbReference type="InterPro" id="IPR016718">
    <property type="entry name" value="rRNA_m1G-MeTrfase_A_prd"/>
</dbReference>
<keyword evidence="2" id="KW-0489">Methyltransferase</keyword>
<protein>
    <submittedName>
        <fullName evidence="2">Methyltransferase domain-containing protein</fullName>
    </submittedName>
</protein>
<dbReference type="SUPFAM" id="SSF53335">
    <property type="entry name" value="S-adenosyl-L-methionine-dependent methyltransferases"/>
    <property type="match status" value="1"/>
</dbReference>
<name>A0ABP5UIU2_9ACTN</name>
<evidence type="ECO:0000313" key="2">
    <source>
        <dbReference type="EMBL" id="GAA2380487.1"/>
    </source>
</evidence>
<gene>
    <name evidence="2" type="ORF">GCM10009855_20680</name>
</gene>
<comment type="caution">
    <text evidence="2">The sequence shown here is derived from an EMBL/GenBank/DDBJ whole genome shotgun (WGS) entry which is preliminary data.</text>
</comment>
<sequence length="253" mass="26328">MRCAAGHSFDIARQGYVSLLTGKGSAHRSDTADMVAARNRVFEAGLYAPIVAAVAERCADSRVIVDAGGGPGQYLEAGLTAAGDRAVGIGVDLSKFCARSVARRHPAALSVVADLWAGLPLRDAVADTVLSVFAPRNASEIARVLGSGGRWVVVTPGTGHLAEIVAPMQMLSVGQDKTRRLAEEFGDRFGEVVEQRVQSQVRLSESALTDIAAMGPAAFHRTPEQLAAAAADLASGGPVTATLDVTVTVARRR</sequence>
<evidence type="ECO:0000313" key="3">
    <source>
        <dbReference type="Proteomes" id="UP001501170"/>
    </source>
</evidence>
<keyword evidence="2" id="KW-0808">Transferase</keyword>
<dbReference type="EMBL" id="BAAARB010000009">
    <property type="protein sequence ID" value="GAA2380487.1"/>
    <property type="molecule type" value="Genomic_DNA"/>
</dbReference>
<dbReference type="Proteomes" id="UP001501170">
    <property type="component" value="Unassembled WGS sequence"/>
</dbReference>
<proteinExistence type="predicted"/>
<dbReference type="GO" id="GO:0032259">
    <property type="term" value="P:methylation"/>
    <property type="evidence" value="ECO:0007669"/>
    <property type="project" value="UniProtKB-KW"/>
</dbReference>
<evidence type="ECO:0000259" key="1">
    <source>
        <dbReference type="Pfam" id="PF21302"/>
    </source>
</evidence>
<dbReference type="InterPro" id="IPR029063">
    <property type="entry name" value="SAM-dependent_MTases_sf"/>
</dbReference>
<feature type="domain" description="23S rRNA (guanine(745)-N(1))-methyltransferase N-terminal" evidence="1">
    <location>
        <begin position="1"/>
        <end position="20"/>
    </location>
</feature>